<keyword evidence="2" id="KW-0472">Membrane</keyword>
<feature type="compositionally biased region" description="Low complexity" evidence="1">
    <location>
        <begin position="399"/>
        <end position="419"/>
    </location>
</feature>
<accession>A0A9P1DHA8</accession>
<gene>
    <name evidence="3" type="ORF">C1SCF055_LOCUS35044</name>
</gene>
<evidence type="ECO:0000313" key="5">
    <source>
        <dbReference type="Proteomes" id="UP001152797"/>
    </source>
</evidence>
<evidence type="ECO:0000313" key="3">
    <source>
        <dbReference type="EMBL" id="CAI4009705.1"/>
    </source>
</evidence>
<organism evidence="3">
    <name type="scientific">Cladocopium goreaui</name>
    <dbReference type="NCBI Taxonomy" id="2562237"/>
    <lineage>
        <taxon>Eukaryota</taxon>
        <taxon>Sar</taxon>
        <taxon>Alveolata</taxon>
        <taxon>Dinophyceae</taxon>
        <taxon>Suessiales</taxon>
        <taxon>Symbiodiniaceae</taxon>
        <taxon>Cladocopium</taxon>
    </lineage>
</organism>
<name>A0A9P1DHA8_9DINO</name>
<dbReference type="Proteomes" id="UP001152797">
    <property type="component" value="Unassembled WGS sequence"/>
</dbReference>
<feature type="region of interest" description="Disordered" evidence="1">
    <location>
        <begin position="269"/>
        <end position="332"/>
    </location>
</feature>
<dbReference type="EMBL" id="CAMXCT020004602">
    <property type="protein sequence ID" value="CAL1163080.1"/>
    <property type="molecule type" value="Genomic_DNA"/>
</dbReference>
<evidence type="ECO:0000313" key="4">
    <source>
        <dbReference type="EMBL" id="CAL1163080.1"/>
    </source>
</evidence>
<feature type="transmembrane region" description="Helical" evidence="2">
    <location>
        <begin position="728"/>
        <end position="749"/>
    </location>
</feature>
<sequence>MQQLGGDRSLGDTLIKLFFCTVLSDELFDLDELFEPCTVLLGEIFVLAEPFTGFDLHCQYLFELEPSAPCLLNYVELRFNHAGLQLHEDDRRPGAGRFFRNKAFAAQDDETYDDTDAYDDGYYEYDDGYAATEYDFETELADQVPYFDLKLNEPTMDPPMGDAVDLTVYEKEEGAMTAGEHSAPPEPGSRAVLNKHWKMFENAMTSEENRVNACITKDVVQQLRSRGVTRYLDLNVLNKRRLEDVGTDEEVLDDGNSDLEQPAHRRRLLDSTLIERPPIADEECSPSILQEDEDLDTPDLGLSDQQGLPPGFEASSAPLGLSEPAQPGFVDADGTALQVPIPELSADIPISSGEPSQEPSPTHMDTEISNQRPMTPSNLPRPAIEQDLLHQPPSLLTTSSIQQSQIPTPQPTTSQSTLPETHQPSLPPPAQVPQLDPITASLYQPATDEDFRSHRRRLAQQETMSFGPFRRRREQQQPTGEHGSTPYAEPPSNESANNLEDSPFAFEIEDMEINALPPGWKLENGYITLDDKTRDHWELRAGCLIRHHAIPRRALFDPRSLSARDLQHLPVPLDCLDPVRVTVCKSDDGINHYSDKISEDAHDDEAPATNDDVNMTVEPYVTDPNLTFENAQLSADVDVTLNVQTPEDVRFMEEIYDIETNAAHGEPFVLPNNQVPVEAYSLSHGGAGAMLKYVFMATAFCTAESVKLEVQDQCSADDAPLTATAQSIWVSMLIVFLAFLLGLLFHYVVSKQLKEEVRSLRDANAQLLRGQTNMELTNRQLNTENRRLRSTLIDRELVIDNNQELREQERQDDRNTIRRASGILDRAMTETWNLNQFHLHFATTGRCWHADTNCAGLQNANRVETREACTFCLSRCLPPWIPDQTFGTTLKEEIERFWQDHGRVNYVDSIIH</sequence>
<keyword evidence="2" id="KW-0812">Transmembrane</keyword>
<feature type="compositionally biased region" description="Polar residues" evidence="1">
    <location>
        <begin position="367"/>
        <end position="378"/>
    </location>
</feature>
<keyword evidence="2" id="KW-1133">Transmembrane helix</keyword>
<evidence type="ECO:0000256" key="2">
    <source>
        <dbReference type="SAM" id="Phobius"/>
    </source>
</evidence>
<dbReference type="EMBL" id="CAMXCT010004602">
    <property type="protein sequence ID" value="CAI4009705.1"/>
    <property type="molecule type" value="Genomic_DNA"/>
</dbReference>
<dbReference type="EMBL" id="CAMXCT030004602">
    <property type="protein sequence ID" value="CAL4797017.1"/>
    <property type="molecule type" value="Genomic_DNA"/>
</dbReference>
<evidence type="ECO:0000256" key="1">
    <source>
        <dbReference type="SAM" id="MobiDB-lite"/>
    </source>
</evidence>
<reference evidence="3" key="1">
    <citation type="submission" date="2022-10" db="EMBL/GenBank/DDBJ databases">
        <authorList>
            <person name="Chen Y."/>
            <person name="Dougan E. K."/>
            <person name="Chan C."/>
            <person name="Rhodes N."/>
            <person name="Thang M."/>
        </authorList>
    </citation>
    <scope>NUCLEOTIDE SEQUENCE</scope>
</reference>
<feature type="compositionally biased region" description="Acidic residues" evidence="1">
    <location>
        <begin position="280"/>
        <end position="297"/>
    </location>
</feature>
<keyword evidence="5" id="KW-1185">Reference proteome</keyword>
<feature type="region of interest" description="Disordered" evidence="1">
    <location>
        <begin position="346"/>
        <end position="381"/>
    </location>
</feature>
<protein>
    <submittedName>
        <fullName evidence="3">Uncharacterized protein</fullName>
    </submittedName>
</protein>
<reference evidence="4" key="2">
    <citation type="submission" date="2024-04" db="EMBL/GenBank/DDBJ databases">
        <authorList>
            <person name="Chen Y."/>
            <person name="Shah S."/>
            <person name="Dougan E. K."/>
            <person name="Thang M."/>
            <person name="Chan C."/>
        </authorList>
    </citation>
    <scope>NUCLEOTIDE SEQUENCE [LARGE SCALE GENOMIC DNA]</scope>
</reference>
<dbReference type="AlphaFoldDB" id="A0A9P1DHA8"/>
<comment type="caution">
    <text evidence="3">The sequence shown here is derived from an EMBL/GenBank/DDBJ whole genome shotgun (WGS) entry which is preliminary data.</text>
</comment>
<proteinExistence type="predicted"/>
<feature type="region of interest" description="Disordered" evidence="1">
    <location>
        <begin position="399"/>
        <end position="435"/>
    </location>
</feature>
<feature type="region of interest" description="Disordered" evidence="1">
    <location>
        <begin position="461"/>
        <end position="499"/>
    </location>
</feature>